<evidence type="ECO:0000259" key="11">
    <source>
        <dbReference type="Pfam" id="PF13614"/>
    </source>
</evidence>
<keyword evidence="7" id="KW-0067">ATP-binding</keyword>
<dbReference type="GO" id="GO:0004715">
    <property type="term" value="F:non-membrane spanning protein tyrosine kinase activity"/>
    <property type="evidence" value="ECO:0007669"/>
    <property type="project" value="UniProtKB-EC"/>
</dbReference>
<evidence type="ECO:0000313" key="14">
    <source>
        <dbReference type="Proteomes" id="UP000238180"/>
    </source>
</evidence>
<reference evidence="13 14" key="1">
    <citation type="submission" date="2018-02" db="EMBL/GenBank/DDBJ databases">
        <authorList>
            <person name="Cohen D.B."/>
            <person name="Kent A.D."/>
        </authorList>
    </citation>
    <scope>NUCLEOTIDE SEQUENCE [LARGE SCALE GENOMIC DNA]</scope>
    <source>
        <strain evidence="13">CIP109753</strain>
    </source>
</reference>
<comment type="similarity">
    <text evidence="2">Belongs to the etk/wzc family.</text>
</comment>
<proteinExistence type="inferred from homology"/>
<feature type="domain" description="Tyrosine-protein kinase G-rich" evidence="12">
    <location>
        <begin position="455"/>
        <end position="533"/>
    </location>
</feature>
<dbReference type="FunFam" id="3.40.50.300:FF:000527">
    <property type="entry name" value="Tyrosine-protein kinase etk"/>
    <property type="match status" value="1"/>
</dbReference>
<dbReference type="EMBL" id="OLKH01000074">
    <property type="protein sequence ID" value="SPE76876.1"/>
    <property type="molecule type" value="Genomic_DNA"/>
</dbReference>
<evidence type="ECO:0000256" key="5">
    <source>
        <dbReference type="ARBA" id="ARBA00022741"/>
    </source>
</evidence>
<dbReference type="InterPro" id="IPR050445">
    <property type="entry name" value="Bact_polysacc_biosynth/exp"/>
</dbReference>
<dbReference type="NCBIfam" id="TIGR01007">
    <property type="entry name" value="eps_fam"/>
    <property type="match status" value="1"/>
</dbReference>
<evidence type="ECO:0000259" key="12">
    <source>
        <dbReference type="Pfam" id="PF13807"/>
    </source>
</evidence>
<dbReference type="InterPro" id="IPR005702">
    <property type="entry name" value="Wzc-like_C"/>
</dbReference>
<evidence type="ECO:0000256" key="2">
    <source>
        <dbReference type="ARBA" id="ARBA00008883"/>
    </source>
</evidence>
<dbReference type="GO" id="GO:0042802">
    <property type="term" value="F:identical protein binding"/>
    <property type="evidence" value="ECO:0007669"/>
    <property type="project" value="UniProtKB-ARBA"/>
</dbReference>
<dbReference type="GO" id="GO:0005886">
    <property type="term" value="C:plasma membrane"/>
    <property type="evidence" value="ECO:0007669"/>
    <property type="project" value="TreeGrafter"/>
</dbReference>
<evidence type="ECO:0000256" key="9">
    <source>
        <dbReference type="ARBA" id="ARBA00051245"/>
    </source>
</evidence>
<keyword evidence="4 13" id="KW-0808">Transferase</keyword>
<dbReference type="Pfam" id="PF13807">
    <property type="entry name" value="GNVR"/>
    <property type="match status" value="1"/>
</dbReference>
<dbReference type="EC" id="2.7.10.2" evidence="3"/>
<evidence type="ECO:0000256" key="8">
    <source>
        <dbReference type="ARBA" id="ARBA00023137"/>
    </source>
</evidence>
<comment type="similarity">
    <text evidence="1">Belongs to the CpsD/CapB family.</text>
</comment>
<evidence type="ECO:0000313" key="13">
    <source>
        <dbReference type="EMBL" id="SPE76876.1"/>
    </source>
</evidence>
<comment type="catalytic activity">
    <reaction evidence="9">
        <text>L-tyrosyl-[protein] + ATP = O-phospho-L-tyrosyl-[protein] + ADP + H(+)</text>
        <dbReference type="Rhea" id="RHEA:10596"/>
        <dbReference type="Rhea" id="RHEA-COMP:10136"/>
        <dbReference type="Rhea" id="RHEA-COMP:20101"/>
        <dbReference type="ChEBI" id="CHEBI:15378"/>
        <dbReference type="ChEBI" id="CHEBI:30616"/>
        <dbReference type="ChEBI" id="CHEBI:46858"/>
        <dbReference type="ChEBI" id="CHEBI:61978"/>
        <dbReference type="ChEBI" id="CHEBI:456216"/>
        <dbReference type="EC" id="2.7.10.2"/>
    </reaction>
</comment>
<evidence type="ECO:0000256" key="1">
    <source>
        <dbReference type="ARBA" id="ARBA00007316"/>
    </source>
</evidence>
<feature type="transmembrane region" description="Helical" evidence="10">
    <location>
        <begin position="28"/>
        <end position="46"/>
    </location>
</feature>
<keyword evidence="8" id="KW-0829">Tyrosine-protein kinase</keyword>
<sequence>MLDIKDFNFLESQNTFDVKSFFNRVLGYWYWFLITLLITFFIAYQINIRKEKIYSMTTTVAYKEESNPFFTSNTSLVFNWGGTSDQVQTLMSTIKSRSHNEKVVKELRFYIQYLREGKYNLEDVYGMTPFVVDANVNYPQLLGRNLTIQFVSKQDFILSIQFDENTTALYNYSTDELTTIPVKKGIFSKKYKIGEAVILPFLNLKLKWTKNPGFYEGAKYIVTFADFNSAVATYQGIEVENDSKSSAIVRLSMQGTNKLRLVDYLNGTVKYLIKSQLLAKNQFAQNTIDFIDSTLVAMEGDLKNTENELKTFSKGKNIFELEEGAGTKYSDKLTEYDVEKELLNRKYTFYNSLKSYLIKNADFSKLPAPSVAGIDDPNILTNVSKLTQLSAERAALSYTLKNDKKFKDFDAQMEALKVVLLENIESAKRSINSDLVAVDKKIGTAEYQIKKLPEQQQELVKINRKYDLNKNIYNSFLEKRSEANIVKAANLSDIQFIDPAKDVGGGLIGPKTSTNYVLAFLIGFLFPLSIIFILTVLDNSVNKVEDIERLTQIPVLGIVGIKNIPSNLAVFEKPKSPLAESFRGIRSSLQFLYKKQVQTGAKVLMITSSVGGEGKTFCSLNIASVFALSEKKTVVVGLDLRKPKLFQDFSLENTEGVVNYLIGQKKLDEIIKNTHIPYLDLISSGPIPPNPSELILSENMESLINELKLYYDYIILDTPPIGLVADALELTPFCDASMYVVRQGVTKKEMLRIVNEKHKSGTLKNISIVFNGYHNKSKYGYGYGDGYGYGYGYGTYGNGYLEMDIKVSVVKKLLNKIINFFKKP</sequence>
<evidence type="ECO:0000256" key="3">
    <source>
        <dbReference type="ARBA" id="ARBA00011903"/>
    </source>
</evidence>
<dbReference type="Proteomes" id="UP000238180">
    <property type="component" value="Unassembled WGS sequence"/>
</dbReference>
<feature type="domain" description="AAA" evidence="11">
    <location>
        <begin position="602"/>
        <end position="721"/>
    </location>
</feature>
<dbReference type="SUPFAM" id="SSF52540">
    <property type="entry name" value="P-loop containing nucleoside triphosphate hydrolases"/>
    <property type="match status" value="1"/>
</dbReference>
<gene>
    <name evidence="13" type="ORF">FLACOL_00865</name>
</gene>
<dbReference type="Pfam" id="PF13614">
    <property type="entry name" value="AAA_31"/>
    <property type="match status" value="1"/>
</dbReference>
<keyword evidence="5" id="KW-0547">Nucleotide-binding</keyword>
<dbReference type="PANTHER" id="PTHR32309:SF13">
    <property type="entry name" value="FERRIC ENTEROBACTIN TRANSPORT PROTEIN FEPE"/>
    <property type="match status" value="1"/>
</dbReference>
<dbReference type="InterPro" id="IPR025669">
    <property type="entry name" value="AAA_dom"/>
</dbReference>
<dbReference type="InterPro" id="IPR032807">
    <property type="entry name" value="GNVR"/>
</dbReference>
<dbReference type="GO" id="GO:0005524">
    <property type="term" value="F:ATP binding"/>
    <property type="evidence" value="ECO:0007669"/>
    <property type="project" value="UniProtKB-KW"/>
</dbReference>
<evidence type="ECO:0000256" key="4">
    <source>
        <dbReference type="ARBA" id="ARBA00022679"/>
    </source>
</evidence>
<feature type="transmembrane region" description="Helical" evidence="10">
    <location>
        <begin position="516"/>
        <end position="537"/>
    </location>
</feature>
<dbReference type="Gene3D" id="3.40.50.300">
    <property type="entry name" value="P-loop containing nucleotide triphosphate hydrolases"/>
    <property type="match status" value="1"/>
</dbReference>
<keyword evidence="10" id="KW-0472">Membrane</keyword>
<name>A0A2N9P979_9FLAO</name>
<protein>
    <recommendedName>
        <fullName evidence="3">non-specific protein-tyrosine kinase</fullName>
        <ecNumber evidence="3">2.7.10.2</ecNumber>
    </recommendedName>
</protein>
<dbReference type="InterPro" id="IPR027417">
    <property type="entry name" value="P-loop_NTPase"/>
</dbReference>
<dbReference type="PANTHER" id="PTHR32309">
    <property type="entry name" value="TYROSINE-PROTEIN KINASE"/>
    <property type="match status" value="1"/>
</dbReference>
<keyword evidence="10" id="KW-1133">Transmembrane helix</keyword>
<dbReference type="CDD" id="cd05387">
    <property type="entry name" value="BY-kinase"/>
    <property type="match status" value="1"/>
</dbReference>
<keyword evidence="6 13" id="KW-0418">Kinase</keyword>
<keyword evidence="10" id="KW-0812">Transmembrane</keyword>
<evidence type="ECO:0000256" key="7">
    <source>
        <dbReference type="ARBA" id="ARBA00022840"/>
    </source>
</evidence>
<accession>A0A2N9P979</accession>
<dbReference type="AlphaFoldDB" id="A0A2N9P979"/>
<evidence type="ECO:0000256" key="6">
    <source>
        <dbReference type="ARBA" id="ARBA00022777"/>
    </source>
</evidence>
<dbReference type="RefSeq" id="WP_105195727.1">
    <property type="nucleotide sequence ID" value="NZ_OLKH01000074.1"/>
</dbReference>
<organism evidence="13 14">
    <name type="scientific">Flavobacterium columnare</name>
    <dbReference type="NCBI Taxonomy" id="996"/>
    <lineage>
        <taxon>Bacteria</taxon>
        <taxon>Pseudomonadati</taxon>
        <taxon>Bacteroidota</taxon>
        <taxon>Flavobacteriia</taxon>
        <taxon>Flavobacteriales</taxon>
        <taxon>Flavobacteriaceae</taxon>
        <taxon>Flavobacterium</taxon>
    </lineage>
</organism>
<evidence type="ECO:0000256" key="10">
    <source>
        <dbReference type="SAM" id="Phobius"/>
    </source>
</evidence>